<evidence type="ECO:0000256" key="1">
    <source>
        <dbReference type="ARBA" id="ARBA00022574"/>
    </source>
</evidence>
<evidence type="ECO:0000313" key="4">
    <source>
        <dbReference type="EMBL" id="GFR33765.1"/>
    </source>
</evidence>
<evidence type="ECO:0000313" key="5">
    <source>
        <dbReference type="Proteomes" id="UP000887116"/>
    </source>
</evidence>
<feature type="compositionally biased region" description="Acidic residues" evidence="3">
    <location>
        <begin position="300"/>
        <end position="314"/>
    </location>
</feature>
<feature type="region of interest" description="Disordered" evidence="3">
    <location>
        <begin position="121"/>
        <end position="149"/>
    </location>
</feature>
<evidence type="ECO:0000256" key="3">
    <source>
        <dbReference type="SAM" id="MobiDB-lite"/>
    </source>
</evidence>
<protein>
    <submittedName>
        <fullName evidence="4">Uncharacterized protein</fullName>
    </submittedName>
</protein>
<dbReference type="EMBL" id="BMAO01029723">
    <property type="protein sequence ID" value="GFR33765.1"/>
    <property type="molecule type" value="Genomic_DNA"/>
</dbReference>
<name>A0A8X6JFZ4_TRICU</name>
<reference evidence="4" key="1">
    <citation type="submission" date="2020-07" db="EMBL/GenBank/DDBJ databases">
        <title>Multicomponent nature underlies the extraordinary mechanical properties of spider dragline silk.</title>
        <authorList>
            <person name="Kono N."/>
            <person name="Nakamura H."/>
            <person name="Mori M."/>
            <person name="Yoshida Y."/>
            <person name="Ohtoshi R."/>
            <person name="Malay A.D."/>
            <person name="Moran D.A.P."/>
            <person name="Tomita M."/>
            <person name="Numata K."/>
            <person name="Arakawa K."/>
        </authorList>
    </citation>
    <scope>NUCLEOTIDE SEQUENCE</scope>
</reference>
<proteinExistence type="predicted"/>
<dbReference type="PANTHER" id="PTHR14773:SF0">
    <property type="entry name" value="WD REPEAT-CONTAINING PROTEIN 76"/>
    <property type="match status" value="1"/>
</dbReference>
<dbReference type="InterPro" id="IPR050853">
    <property type="entry name" value="WD_repeat_DNA-damage-binding"/>
</dbReference>
<feature type="region of interest" description="Disordered" evidence="3">
    <location>
        <begin position="297"/>
        <end position="337"/>
    </location>
</feature>
<gene>
    <name evidence="4" type="ORF">TNCT_347592</name>
</gene>
<keyword evidence="2" id="KW-0677">Repeat</keyword>
<evidence type="ECO:0000256" key="2">
    <source>
        <dbReference type="ARBA" id="ARBA00022737"/>
    </source>
</evidence>
<keyword evidence="1" id="KW-0853">WD repeat</keyword>
<dbReference type="AlphaFoldDB" id="A0A8X6JFZ4"/>
<dbReference type="PANTHER" id="PTHR14773">
    <property type="entry name" value="WD REPEAT-CONTAINING PROTEIN 76"/>
    <property type="match status" value="1"/>
</dbReference>
<accession>A0A8X6JFZ4</accession>
<dbReference type="GO" id="GO:0003677">
    <property type="term" value="F:DNA binding"/>
    <property type="evidence" value="ECO:0007669"/>
    <property type="project" value="TreeGrafter"/>
</dbReference>
<feature type="compositionally biased region" description="Basic residues" evidence="3">
    <location>
        <begin position="33"/>
        <end position="42"/>
    </location>
</feature>
<dbReference type="Proteomes" id="UP000887116">
    <property type="component" value="Unassembled WGS sequence"/>
</dbReference>
<feature type="compositionally biased region" description="Basic residues" evidence="3">
    <location>
        <begin position="219"/>
        <end position="228"/>
    </location>
</feature>
<feature type="region of interest" description="Disordered" evidence="3">
    <location>
        <begin position="214"/>
        <end position="243"/>
    </location>
</feature>
<feature type="region of interest" description="Disordered" evidence="3">
    <location>
        <begin position="28"/>
        <end position="56"/>
    </location>
</feature>
<sequence>MIQKNREEQMAFLESLRMTEVKEEFKESVRSLKPQKPKKIKVPKAVQSQEGPSRKSLRLAKKHIDICEEGMAARAVAEAEKELEPSELSEYEKMIQKNREEQMAFLESLRMTEVKEEFKESVRSLKPQKPKKIKVPKAVQSQEGPSRKSLRLAKKHIDICEEGMAARAVAEAEKELEPSELSEYEKMIHKNREEQMAFLESLRMTEVKEEFKESVRSLKPQKPKKIKVPKAVQSQEGPSRKSLRLAKKHIDICEEGMAARAVAEAEKELEPSELSEYEKMIQKNREEQMAFLESLRMTEEEFDPVDDETDEDEDNNNKSNMIPSNAGVFSALETAME</sequence>
<feature type="compositionally biased region" description="Basic residues" evidence="3">
    <location>
        <begin position="126"/>
        <end position="135"/>
    </location>
</feature>
<dbReference type="OrthoDB" id="6437895at2759"/>
<dbReference type="GO" id="GO:2000001">
    <property type="term" value="P:regulation of DNA damage checkpoint"/>
    <property type="evidence" value="ECO:0007669"/>
    <property type="project" value="TreeGrafter"/>
</dbReference>
<organism evidence="4 5">
    <name type="scientific">Trichonephila clavata</name>
    <name type="common">Joro spider</name>
    <name type="synonym">Nephila clavata</name>
    <dbReference type="NCBI Taxonomy" id="2740835"/>
    <lineage>
        <taxon>Eukaryota</taxon>
        <taxon>Metazoa</taxon>
        <taxon>Ecdysozoa</taxon>
        <taxon>Arthropoda</taxon>
        <taxon>Chelicerata</taxon>
        <taxon>Arachnida</taxon>
        <taxon>Araneae</taxon>
        <taxon>Araneomorphae</taxon>
        <taxon>Entelegynae</taxon>
        <taxon>Araneoidea</taxon>
        <taxon>Nephilidae</taxon>
        <taxon>Trichonephila</taxon>
    </lineage>
</organism>
<keyword evidence="5" id="KW-1185">Reference proteome</keyword>
<dbReference type="GO" id="GO:0005634">
    <property type="term" value="C:nucleus"/>
    <property type="evidence" value="ECO:0007669"/>
    <property type="project" value="TreeGrafter"/>
</dbReference>
<comment type="caution">
    <text evidence="4">The sequence shown here is derived from an EMBL/GenBank/DDBJ whole genome shotgun (WGS) entry which is preliminary data.</text>
</comment>